<evidence type="ECO:0000313" key="2">
    <source>
        <dbReference type="EMBL" id="TPG08322.1"/>
    </source>
</evidence>
<feature type="compositionally biased region" description="Polar residues" evidence="1">
    <location>
        <begin position="18"/>
        <end position="38"/>
    </location>
</feature>
<protein>
    <submittedName>
        <fullName evidence="2">Uncharacterized protein</fullName>
    </submittedName>
</protein>
<dbReference type="Proteomes" id="UP000319486">
    <property type="component" value="Unassembled WGS sequence"/>
</dbReference>
<dbReference type="AlphaFoldDB" id="A0A502C696"/>
<gene>
    <name evidence="2" type="ORF">EAH88_11875</name>
</gene>
<keyword evidence="3" id="KW-1185">Reference proteome</keyword>
<accession>A0A502C696</accession>
<reference evidence="2 3" key="1">
    <citation type="journal article" date="2019" name="Environ. Microbiol.">
        <title>Species interactions and distinct microbial communities in high Arctic permafrost affected cryosols are associated with the CH4 and CO2 gas fluxes.</title>
        <authorList>
            <person name="Altshuler I."/>
            <person name="Hamel J."/>
            <person name="Turney S."/>
            <person name="Magnuson E."/>
            <person name="Levesque R."/>
            <person name="Greer C."/>
            <person name="Whyte L.G."/>
        </authorList>
    </citation>
    <scope>NUCLEOTIDE SEQUENCE [LARGE SCALE GENOMIC DNA]</scope>
    <source>
        <strain evidence="2 3">S13Y</strain>
    </source>
</reference>
<evidence type="ECO:0000256" key="1">
    <source>
        <dbReference type="SAM" id="MobiDB-lite"/>
    </source>
</evidence>
<organism evidence="2 3">
    <name type="scientific">Rhodanobacter glycinis</name>
    <dbReference type="NCBI Taxonomy" id="582702"/>
    <lineage>
        <taxon>Bacteria</taxon>
        <taxon>Pseudomonadati</taxon>
        <taxon>Pseudomonadota</taxon>
        <taxon>Gammaproteobacteria</taxon>
        <taxon>Lysobacterales</taxon>
        <taxon>Rhodanobacteraceae</taxon>
        <taxon>Rhodanobacter</taxon>
    </lineage>
</organism>
<proteinExistence type="predicted"/>
<dbReference type="RefSeq" id="WP_140652882.1">
    <property type="nucleotide sequence ID" value="NZ_RCZO01000006.1"/>
</dbReference>
<sequence length="207" mass="21444">MSSGGNSAAKAANDAEAQRQSAIAGTQSRVNQVFNDPQRQADINDFVGATRSYYQQDLDRQKGNADRGLKFALAKSGLTGGSTQVDQQQQLGQDYGRGLLQVEQKAQGAGASLSAADQDARSRLISLATSGLDATTAAQQAGAAMRSNLQAGQSEAQLGNLGDSFGQVNSFLTTVKNQQQFQKGYLDGTPGGKRVTLYGGASGGYGG</sequence>
<dbReference type="EMBL" id="RCZO01000006">
    <property type="protein sequence ID" value="TPG08322.1"/>
    <property type="molecule type" value="Genomic_DNA"/>
</dbReference>
<comment type="caution">
    <text evidence="2">The sequence shown here is derived from an EMBL/GenBank/DDBJ whole genome shotgun (WGS) entry which is preliminary data.</text>
</comment>
<evidence type="ECO:0000313" key="3">
    <source>
        <dbReference type="Proteomes" id="UP000319486"/>
    </source>
</evidence>
<name>A0A502C696_9GAMM</name>
<feature type="region of interest" description="Disordered" evidence="1">
    <location>
        <begin position="1"/>
        <end position="39"/>
    </location>
</feature>